<dbReference type="PANTHER" id="PTHR44144:SF1">
    <property type="entry name" value="DNAJ HOMOLOG SUBFAMILY C MEMBER 9"/>
    <property type="match status" value="1"/>
</dbReference>
<dbReference type="Pfam" id="PF23302">
    <property type="entry name" value="HTH_DNAJC9"/>
    <property type="match status" value="1"/>
</dbReference>
<evidence type="ECO:0000313" key="4">
    <source>
        <dbReference type="Proteomes" id="UP001201980"/>
    </source>
</evidence>
<dbReference type="EMBL" id="JAKWBI020000248">
    <property type="protein sequence ID" value="KAJ2898014.1"/>
    <property type="molecule type" value="Genomic_DNA"/>
</dbReference>
<name>A0AAD5WR58_9PEZI</name>
<dbReference type="GO" id="GO:0031072">
    <property type="term" value="F:heat shock protein binding"/>
    <property type="evidence" value="ECO:0007669"/>
    <property type="project" value="TreeGrafter"/>
</dbReference>
<feature type="compositionally biased region" description="Basic and acidic residues" evidence="1">
    <location>
        <begin position="320"/>
        <end position="330"/>
    </location>
</feature>
<dbReference type="InterPro" id="IPR052594">
    <property type="entry name" value="J_domain-containing_protein"/>
</dbReference>
<feature type="domain" description="J" evidence="2">
    <location>
        <begin position="18"/>
        <end position="85"/>
    </location>
</feature>
<feature type="region of interest" description="Disordered" evidence="1">
    <location>
        <begin position="182"/>
        <end position="261"/>
    </location>
</feature>
<proteinExistence type="predicted"/>
<dbReference type="Proteomes" id="UP001201980">
    <property type="component" value="Unassembled WGS sequence"/>
</dbReference>
<feature type="compositionally biased region" description="Acidic residues" evidence="1">
    <location>
        <begin position="310"/>
        <end position="319"/>
    </location>
</feature>
<comment type="caution">
    <text evidence="3">The sequence shown here is derived from an EMBL/GenBank/DDBJ whole genome shotgun (WGS) entry which is preliminary data.</text>
</comment>
<gene>
    <name evidence="3" type="ORF">MKZ38_004232</name>
</gene>
<dbReference type="PANTHER" id="PTHR44144">
    <property type="entry name" value="DNAJ HOMOLOG SUBFAMILY C MEMBER 9"/>
    <property type="match status" value="1"/>
</dbReference>
<dbReference type="GO" id="GO:0005737">
    <property type="term" value="C:cytoplasm"/>
    <property type="evidence" value="ECO:0007669"/>
    <property type="project" value="TreeGrafter"/>
</dbReference>
<dbReference type="GO" id="GO:0005634">
    <property type="term" value="C:nucleus"/>
    <property type="evidence" value="ECO:0007669"/>
    <property type="project" value="TreeGrafter"/>
</dbReference>
<evidence type="ECO:0000313" key="3">
    <source>
        <dbReference type="EMBL" id="KAJ2898014.1"/>
    </source>
</evidence>
<dbReference type="Gene3D" id="1.10.287.110">
    <property type="entry name" value="DnaJ domain"/>
    <property type="match status" value="1"/>
</dbReference>
<evidence type="ECO:0000256" key="1">
    <source>
        <dbReference type="SAM" id="MobiDB-lite"/>
    </source>
</evidence>
<organism evidence="3 4">
    <name type="scientific">Zalerion maritima</name>
    <dbReference type="NCBI Taxonomy" id="339359"/>
    <lineage>
        <taxon>Eukaryota</taxon>
        <taxon>Fungi</taxon>
        <taxon>Dikarya</taxon>
        <taxon>Ascomycota</taxon>
        <taxon>Pezizomycotina</taxon>
        <taxon>Sordariomycetes</taxon>
        <taxon>Lulworthiomycetidae</taxon>
        <taxon>Lulworthiales</taxon>
        <taxon>Lulworthiaceae</taxon>
        <taxon>Zalerion</taxon>
    </lineage>
</organism>
<dbReference type="CDD" id="cd06257">
    <property type="entry name" value="DnaJ"/>
    <property type="match status" value="1"/>
</dbReference>
<evidence type="ECO:0000259" key="2">
    <source>
        <dbReference type="PROSITE" id="PS50076"/>
    </source>
</evidence>
<dbReference type="SMART" id="SM00271">
    <property type="entry name" value="DnaJ"/>
    <property type="match status" value="1"/>
</dbReference>
<dbReference type="Pfam" id="PF00226">
    <property type="entry name" value="DnaJ"/>
    <property type="match status" value="1"/>
</dbReference>
<dbReference type="FunFam" id="1.10.287.110:FF:000110">
    <property type="entry name" value="DnaJ domain protein (AFU_orthologue AFUA_2G13210)"/>
    <property type="match status" value="1"/>
</dbReference>
<keyword evidence="4" id="KW-1185">Reference proteome</keyword>
<dbReference type="InterPro" id="IPR056453">
    <property type="entry name" value="HTH_DNAJC9"/>
</dbReference>
<feature type="region of interest" description="Disordered" evidence="1">
    <location>
        <begin position="287"/>
        <end position="359"/>
    </location>
</feature>
<feature type="compositionally biased region" description="Basic residues" evidence="1">
    <location>
        <begin position="237"/>
        <end position="253"/>
    </location>
</feature>
<dbReference type="InterPro" id="IPR001623">
    <property type="entry name" value="DnaJ_domain"/>
</dbReference>
<protein>
    <submittedName>
        <fullName evidence="3">DnaJ-domain-containing protein</fullName>
    </submittedName>
</protein>
<sequence>MSDNEDVASEVGVPTAVDPYEVLRLASTATEDEVKKAYRKAALKNHPDKAPADRKEEAHSAFQHIAFAYGILSDPARRKLYDETGSTEESISADPDWSWTDFYRAQFADVVTADAISAFAAKYRGSDEERRDLLNAYTNAEGDMDNVYTKVMLSNIVEDDERFRAIINKAIEAGEAEEYPTYKGDTRAKRDKRRKKANKEAEEAEEMAKHLGVHDKLFDGGNTTAPESDQKEEAPPKKKKSGKAVSAKKKAAKKEKADPKAGLAALIHSRQIGRANNDVFLDRLAEKYGAKEPRKKAKKNGKASNKAAEREDEPDDDAFEATRRRLDEQRKKRKAAAAADDEDEDEDPAPKRRSRRVKS</sequence>
<dbReference type="PROSITE" id="PS50076">
    <property type="entry name" value="DNAJ_2"/>
    <property type="match status" value="1"/>
</dbReference>
<dbReference type="InterPro" id="IPR036869">
    <property type="entry name" value="J_dom_sf"/>
</dbReference>
<reference evidence="3" key="1">
    <citation type="submission" date="2022-07" db="EMBL/GenBank/DDBJ databases">
        <title>Draft genome sequence of Zalerion maritima ATCC 34329, a (micro)plastics degrading marine fungus.</title>
        <authorList>
            <person name="Paco A."/>
            <person name="Goncalves M.F.M."/>
            <person name="Rocha-Santos T.A.P."/>
            <person name="Alves A."/>
        </authorList>
    </citation>
    <scope>NUCLEOTIDE SEQUENCE</scope>
    <source>
        <strain evidence="3">ATCC 34329</strain>
    </source>
</reference>
<dbReference type="PRINTS" id="PR00625">
    <property type="entry name" value="JDOMAIN"/>
</dbReference>
<dbReference type="SUPFAM" id="SSF46565">
    <property type="entry name" value="Chaperone J-domain"/>
    <property type="match status" value="1"/>
</dbReference>
<dbReference type="AlphaFoldDB" id="A0AAD5WR58"/>
<accession>A0AAD5WR58</accession>
<feature type="compositionally biased region" description="Basic and acidic residues" evidence="1">
    <location>
        <begin position="198"/>
        <end position="218"/>
    </location>
</feature>